<keyword evidence="1" id="KW-0378">Hydrolase</keyword>
<comment type="similarity">
    <text evidence="1">Belongs to the helicase family.</text>
</comment>
<keyword evidence="1" id="KW-0347">Helicase</keyword>
<feature type="region of interest" description="Disordered" evidence="2">
    <location>
        <begin position="390"/>
        <end position="449"/>
    </location>
</feature>
<keyword evidence="1" id="KW-0547">Nucleotide-binding</keyword>
<comment type="caution">
    <text evidence="4">The sequence shown here is derived from an EMBL/GenBank/DDBJ whole genome shotgun (WGS) entry which is preliminary data.</text>
</comment>
<dbReference type="Proteomes" id="UP001642484">
    <property type="component" value="Unassembled WGS sequence"/>
</dbReference>
<comment type="cofactor">
    <cofactor evidence="1">
        <name>Mg(2+)</name>
        <dbReference type="ChEBI" id="CHEBI:18420"/>
    </cofactor>
</comment>
<evidence type="ECO:0000256" key="2">
    <source>
        <dbReference type="SAM" id="MobiDB-lite"/>
    </source>
</evidence>
<sequence>MKQWEELLIWGSGARRRLDHACCAHEKFYLTLKLWRGSSVRSHRADPGRFLDRPLGRQTLLAVLPLRARTKFSGQATVRNVAVSVARKAKAAPEAKDSRVGLGVSIDSARSARNICATARNFRGYREQSLWDDYLQFALSLAEHLRYQVRGAPALPDLARVPPLLEALLLSHMGSQAAVRSLLANVDQELQDDLLATLRSEGELDSSYEIAAQILVAAEQARSGVPFPRDSERLQGLAVNGWILQVASPHGQNNCLLDALLLALAAQGLVRDVSHLQADARRILCRQCRQHLVHVFGAELDVRRGVYPFLNADLHAATAVQYLHLHSNEGTAARPNIEIRVYSRFDSTEVDPDEMGIYVPGTGPAHHILRLYNHTTESLQGYHFDALVQAPVGQPTGNPGSTASHTTKAPSSAHERDPRRTTTRGALRQSEPQPPLSRGGTAHARGSDQVALESLRNAGLQALDSSVSKATLIDAMVRLLAFHDLCPAGVGELLYETIQECGHARSPAGSASHENLTNYIRTVAQSVLSALHRLCASPRTAAAFVLQMYDVTCAQQRKPFSTITFGPKEALLQPVLHIYVHSAASPLPRCYTPLAPHGSRREPPSHMASPERNHLLTASGPMAASTADPTTQDCQLPAAQVDLDTVEGILQTFLRECIGSSASVPRGTAERILAVWEDLEAMDVLLHMLVWGDDEGPEVGSSSPRGERDYAREWIAYYVHHHRPERVGEARRAQGGRRAAPANPTVVSKVNATNITQVEGAGELVPILQRFLSCRGAGDITATGRDATEIAQMWHDTDALGIKLRTLLQSGLCFADCGMHAARRLAKQWRSFHAVATQGTGDKLGTCCDFPSATKAQQTREAHERNPDAPKTPRPMPTSRVKRLALTSAPLRRLRQKTAAADAAPQPSKATPVCHQCQAQPHTDSDDYYNLSVRLPVNTGAADWRMTKEAVVKNLAKHFRQYPTVPLRREFCASDTLGYCLPRTHCAVAGCEFEGHTEKDLEDHLLVHSALLMPLTQLLRAEAVPQKAALGLAYSLVVTCICQQRPPVANPSIDRRCLRQFREAIEDAELAELVCFICARRYPHVPRSPRANISWQKLSGPMETSTFFGCSPAEVEALFGLETYCRTYVHQSSTLAREELLRELDDWTCSVQCQGETVRVVCNATTFPLPWESLLNHLQAATSNPETGKPLPHTGAELREFVSVILKTQDEEPDKEALSKFIHQAVVRRHVVVDLILGAMGRGHRGYVHLEEAAVRRRAQQLPMDGVPPELVALLPHDNNLSNIQIQKAAVPIPESNTLNDVQLDFQKFFKPNAVVNEKTVGGFQEQDALSKAALQHIASMAGHDEPKMQDPRSSPNDAVRNPSYAHQLLFVRMSRTRVSDPVRLSHLHVDMDAGARTWPQLDEDRRLSIYVDTFRRALPSWEQRRQVLARDPLALREILLATQRAQDAQTGYCADYCSKNQPMAFHEIKEFQKGHARLHMQLTQSPASANIAAIGRRHAIRILNDSYCKGIVRGQVESVNLRANHSEHQIVHSERFSTTRFQEFHGRNFLQAVTSACPQEDRTAVPTLWKRQAGPRARHLRACDLGRAYGMRPKGTLVWPLSPYEFVTYWELKPLRAPHTWAEWLQEPQSSWQVTLTDSGVKKLATSQETGTPAHLKPWEDCMLKPWDQSGVIFFDDAAATRFLRHAWYIQRRPTPVCPVFANSPVPLHLSEDLDRSALLATAYFRAWTLHRHACDSTVPHVAHLKGASASWDDSFRQWLLQLPCEETKRYINNFLSVYRVRSTENGLDNSDDSGADEPLVVDASNIQKALATQLPRDRAERTSTLLAPDNHLHSALSQADALWSSAATYSTAARNDYAACEVKAMLRATRSTARPPLRPFTAQMGPSLRALPAENIPARIQAWLADLAAETKPQTKRRCNSEQFLFLQRAAARVTEELRTEEHSERAAIASSQPMRWALHGGPGTGKSYVVRLLRTELFEQILGWTHGIEFKVLTLQAVMADQVQGDTIHHGVGLNSRNDNAISLSRLLDLLSDATRWRWLVIDEISMVSAELLARLELRCRELVWDACPSKYAQNSADARPFGGLNVVLVGDWWQLEPPKGTFLANLPLQWLSAGVSKKRPHAAHGQALLWGQSGESIQGVTQLVECERTHDRWLQAVQEEFRACQLTETTHAFLHGKPTAVPGSWTQGAVECGNAACAKLAADGVPPRLILQTECAICRRDRASRARVAGDPADPRFSTEFAGATCIFSTNALKCHVNKLRAHQFAAAHGQALLYAVATDRISTKALSAKPDLAKEKLFWLQRHDKECGNLYGILPLCVGLPVVATEHIDRRRKILRGCRGTVVGWAAVPSATIATGTGAQIWPELPAAIYVRFETESAWQLDDNLLPNVYPVAPLRSTWHLDGGRPNPQLSISRRQFPLAPAFASTAHAAQGQTLCRGVIADLLIGPNGNPFTAYVALTRVLDRWGLLIFRPFDPRPFQKGVPLGREMLLRVWQQEHIDWESIRAKYLEERPCAECRERKNNKAYSAGQWKRPDDARVCKECVWQHVQNNCPWQCAVCRHWGPKDAFAGQAQSNPARTSTRICATCERRKPCARCKRMLTEDFFGKAAWKARHADRRLCQDCARKMRSAWTCSACCERKPLDAYSVHNRRHPSRSHGHQVCNACVQRLALKRVAVAANVRLARLRQNVACADRARLMAAIREEINTIVGARQAAQKQSPELASPAMPLESPAASWPQPSGSSHLQPSPSARTSHSRWTGGPPARLRTAISRRVWRSPIQIISAYLSYVWDSRYQ</sequence>
<dbReference type="Gene3D" id="3.40.50.300">
    <property type="entry name" value="P-loop containing nucleotide triphosphate hydrolases"/>
    <property type="match status" value="1"/>
</dbReference>
<dbReference type="InterPro" id="IPR010285">
    <property type="entry name" value="DNA_helicase_pif1-like_DEAD"/>
</dbReference>
<dbReference type="Pfam" id="PF05970">
    <property type="entry name" value="PIF1"/>
    <property type="match status" value="1"/>
</dbReference>
<evidence type="ECO:0000256" key="1">
    <source>
        <dbReference type="RuleBase" id="RU363044"/>
    </source>
</evidence>
<feature type="domain" description="DNA helicase Pif1-like DEAD-box helicase" evidence="3">
    <location>
        <begin position="1957"/>
        <end position="2101"/>
    </location>
</feature>
<feature type="compositionally biased region" description="Polar residues" evidence="2">
    <location>
        <begin position="395"/>
        <end position="410"/>
    </location>
</feature>
<keyword evidence="1" id="KW-0233">DNA recombination</keyword>
<protein>
    <recommendedName>
        <fullName evidence="1">ATP-dependent DNA helicase</fullName>
        <ecNumber evidence="1">5.6.2.3</ecNumber>
    </recommendedName>
</protein>
<accession>A0ABP0S4Q8</accession>
<keyword evidence="1" id="KW-0227">DNA damage</keyword>
<comment type="catalytic activity">
    <reaction evidence="1">
        <text>ATP + H2O = ADP + phosphate + H(+)</text>
        <dbReference type="Rhea" id="RHEA:13065"/>
        <dbReference type="ChEBI" id="CHEBI:15377"/>
        <dbReference type="ChEBI" id="CHEBI:15378"/>
        <dbReference type="ChEBI" id="CHEBI:30616"/>
        <dbReference type="ChEBI" id="CHEBI:43474"/>
        <dbReference type="ChEBI" id="CHEBI:456216"/>
        <dbReference type="EC" id="5.6.2.3"/>
    </reaction>
</comment>
<dbReference type="EC" id="5.6.2.3" evidence="1"/>
<dbReference type="PANTHER" id="PTHR47642">
    <property type="entry name" value="ATP-DEPENDENT DNA HELICASE"/>
    <property type="match status" value="1"/>
</dbReference>
<reference evidence="4 5" key="1">
    <citation type="submission" date="2024-02" db="EMBL/GenBank/DDBJ databases">
        <authorList>
            <person name="Chen Y."/>
            <person name="Shah S."/>
            <person name="Dougan E. K."/>
            <person name="Thang M."/>
            <person name="Chan C."/>
        </authorList>
    </citation>
    <scope>NUCLEOTIDE SEQUENCE [LARGE SCALE GENOMIC DNA]</scope>
</reference>
<feature type="compositionally biased region" description="Polar residues" evidence="2">
    <location>
        <begin position="2741"/>
        <end position="2761"/>
    </location>
</feature>
<dbReference type="SUPFAM" id="SSF52540">
    <property type="entry name" value="P-loop containing nucleoside triphosphate hydrolases"/>
    <property type="match status" value="2"/>
</dbReference>
<feature type="compositionally biased region" description="Low complexity" evidence="2">
    <location>
        <begin position="897"/>
        <end position="911"/>
    </location>
</feature>
<organism evidence="4 5">
    <name type="scientific">Durusdinium trenchii</name>
    <dbReference type="NCBI Taxonomy" id="1381693"/>
    <lineage>
        <taxon>Eukaryota</taxon>
        <taxon>Sar</taxon>
        <taxon>Alveolata</taxon>
        <taxon>Dinophyceae</taxon>
        <taxon>Suessiales</taxon>
        <taxon>Symbiodiniaceae</taxon>
        <taxon>Durusdinium</taxon>
    </lineage>
</organism>
<keyword evidence="1" id="KW-0234">DNA repair</keyword>
<dbReference type="EMBL" id="CAXAMN010026973">
    <property type="protein sequence ID" value="CAK9107362.1"/>
    <property type="molecule type" value="Genomic_DNA"/>
</dbReference>
<dbReference type="InterPro" id="IPR027417">
    <property type="entry name" value="P-loop_NTPase"/>
</dbReference>
<feature type="region of interest" description="Disordered" evidence="2">
    <location>
        <begin position="2720"/>
        <end position="2768"/>
    </location>
</feature>
<evidence type="ECO:0000259" key="3">
    <source>
        <dbReference type="Pfam" id="PF05970"/>
    </source>
</evidence>
<gene>
    <name evidence="4" type="ORF">CCMP2556_LOCUS50113</name>
</gene>
<name>A0ABP0S4Q8_9DINO</name>
<feature type="compositionally biased region" description="Basic and acidic residues" evidence="2">
    <location>
        <begin position="858"/>
        <end position="868"/>
    </location>
</feature>
<dbReference type="InterPro" id="IPR051055">
    <property type="entry name" value="PIF1_helicase"/>
</dbReference>
<feature type="region of interest" description="Disordered" evidence="2">
    <location>
        <begin position="895"/>
        <end position="914"/>
    </location>
</feature>
<keyword evidence="5" id="KW-1185">Reference proteome</keyword>
<feature type="region of interest" description="Disordered" evidence="2">
    <location>
        <begin position="855"/>
        <end position="887"/>
    </location>
</feature>
<evidence type="ECO:0000313" key="4">
    <source>
        <dbReference type="EMBL" id="CAK9107362.1"/>
    </source>
</evidence>
<keyword evidence="1" id="KW-0067">ATP-binding</keyword>
<proteinExistence type="inferred from homology"/>
<evidence type="ECO:0000313" key="5">
    <source>
        <dbReference type="Proteomes" id="UP001642484"/>
    </source>
</evidence>